<feature type="domain" description="Death" evidence="2">
    <location>
        <begin position="188"/>
        <end position="272"/>
    </location>
</feature>
<dbReference type="InterPro" id="IPR000488">
    <property type="entry name" value="Death_dom"/>
</dbReference>
<feature type="compositionally biased region" description="Polar residues" evidence="1">
    <location>
        <begin position="1"/>
        <end position="16"/>
    </location>
</feature>
<evidence type="ECO:0000313" key="3">
    <source>
        <dbReference type="EMBL" id="AFK75938.1"/>
    </source>
</evidence>
<gene>
    <name evidence="3" type="primary">imd</name>
</gene>
<dbReference type="SUPFAM" id="SSF47986">
    <property type="entry name" value="DEATH domain"/>
    <property type="match status" value="1"/>
</dbReference>
<dbReference type="InterPro" id="IPR011029">
    <property type="entry name" value="DEATH-like_dom_sf"/>
</dbReference>
<dbReference type="PROSITE" id="PS50017">
    <property type="entry name" value="DEATH_DOMAIN"/>
    <property type="match status" value="1"/>
</dbReference>
<dbReference type="CDD" id="cd01670">
    <property type="entry name" value="Death"/>
    <property type="match status" value="1"/>
</dbReference>
<feature type="region of interest" description="Disordered" evidence="1">
    <location>
        <begin position="1"/>
        <end position="134"/>
    </location>
</feature>
<protein>
    <submittedName>
        <fullName evidence="3">IMD-like protein</fullName>
    </submittedName>
</protein>
<dbReference type="AlphaFoldDB" id="I3V9Q3"/>
<evidence type="ECO:0000256" key="1">
    <source>
        <dbReference type="SAM" id="MobiDB-lite"/>
    </source>
</evidence>
<evidence type="ECO:0000259" key="2">
    <source>
        <dbReference type="PROSITE" id="PS50017"/>
    </source>
</evidence>
<dbReference type="GO" id="GO:0007165">
    <property type="term" value="P:signal transduction"/>
    <property type="evidence" value="ECO:0007669"/>
    <property type="project" value="InterPro"/>
</dbReference>
<dbReference type="SMART" id="SM00005">
    <property type="entry name" value="DEATH"/>
    <property type="match status" value="1"/>
</dbReference>
<sequence length="272" mass="30309">MTSEYKSVEQVATLTTDAVPIPTTEVPNTDTQAVSGDNSAQNQSVENDSHDSEESEDPQDENAPRSDETGNVKPIEVIETRSEEELPSPKEPEDKMNKTMENPKDNNQKEKKKKPTSDKRIMKQNNSLLPGPGPAPSVVYSIKNVSGLQIGPNITINMASKQQKSPKMSTRRIPRDVEEMFRSTVPVTEEDLETVSSHVGRGWRQVGRRLNFTDGELDQFKADYTLDGRKEVIYQMLLAWKQAMTDKATRGILCSALWSADLCDAAEKLVRG</sequence>
<name>I3V9Q3_SCHGR</name>
<dbReference type="OrthoDB" id="535509at2759"/>
<feature type="compositionally biased region" description="Polar residues" evidence="1">
    <location>
        <begin position="25"/>
        <end position="43"/>
    </location>
</feature>
<proteinExistence type="evidence at transcript level"/>
<dbReference type="Pfam" id="PF00531">
    <property type="entry name" value="Death"/>
    <property type="match status" value="1"/>
</dbReference>
<accession>I3V9Q3</accession>
<dbReference type="Gene3D" id="1.10.533.10">
    <property type="entry name" value="Death Domain, Fas"/>
    <property type="match status" value="1"/>
</dbReference>
<dbReference type="EMBL" id="JQ710736">
    <property type="protein sequence ID" value="AFK75938.1"/>
    <property type="molecule type" value="mRNA"/>
</dbReference>
<reference evidence="3" key="1">
    <citation type="journal article" date="2012" name="Insect Biochem. Mol. Biol.">
        <title>The transcriptome of Spodoptera exigua larvae exposed to different types of microbes.</title>
        <authorList>
            <person name="Pascual L."/>
            <person name="Jakubowska A.K."/>
            <person name="Blanca J.M."/>
            <person name="Canizares J."/>
            <person name="Ferre J."/>
            <person name="Gloeckner G."/>
            <person name="Vogel H."/>
            <person name="Herrero S."/>
        </authorList>
    </citation>
    <scope>NUCLEOTIDE SEQUENCE</scope>
</reference>
<feature type="compositionally biased region" description="Basic and acidic residues" evidence="1">
    <location>
        <begin position="62"/>
        <end position="121"/>
    </location>
</feature>
<organism evidence="3">
    <name type="scientific">Schistocerca gregaria</name>
    <name type="common">Desert locust</name>
    <name type="synonym">Gryllus gregarius</name>
    <dbReference type="NCBI Taxonomy" id="7010"/>
    <lineage>
        <taxon>Eukaryota</taxon>
        <taxon>Metazoa</taxon>
        <taxon>Ecdysozoa</taxon>
        <taxon>Arthropoda</taxon>
        <taxon>Hexapoda</taxon>
        <taxon>Insecta</taxon>
        <taxon>Pterygota</taxon>
        <taxon>Neoptera</taxon>
        <taxon>Polyneoptera</taxon>
        <taxon>Orthoptera</taxon>
        <taxon>Caelifera</taxon>
        <taxon>Acrididea</taxon>
        <taxon>Acridomorpha</taxon>
        <taxon>Acridoidea</taxon>
        <taxon>Acrididae</taxon>
        <taxon>Cyrtacanthacridinae</taxon>
        <taxon>Schistocerca</taxon>
    </lineage>
</organism>